<evidence type="ECO:0000256" key="14">
    <source>
        <dbReference type="PIRNR" id="PIRNR006135"/>
    </source>
</evidence>
<keyword evidence="11 14" id="KW-0418">Kinase</keyword>
<dbReference type="Gene3D" id="3.40.50.300">
    <property type="entry name" value="P-loop containing nucleotide triphosphate hydrolases"/>
    <property type="match status" value="1"/>
</dbReference>
<evidence type="ECO:0000256" key="7">
    <source>
        <dbReference type="ARBA" id="ARBA00007490"/>
    </source>
</evidence>
<comment type="similarity">
    <text evidence="7 14">Belongs to the CobU/CobP family.</text>
</comment>
<dbReference type="EC" id="2.7.1.156" evidence="14"/>
<feature type="binding site" evidence="16">
    <location>
        <begin position="34"/>
        <end position="36"/>
    </location>
    <ligand>
        <name>GTP</name>
        <dbReference type="ChEBI" id="CHEBI:37565"/>
    </ligand>
</feature>
<accession>A0A1G8N2M7</accession>
<keyword evidence="8 14" id="KW-0169">Cobalamin biosynthesis</keyword>
<dbReference type="EC" id="2.7.7.62" evidence="14"/>
<dbReference type="CDD" id="cd00544">
    <property type="entry name" value="CobU"/>
    <property type="match status" value="1"/>
</dbReference>
<gene>
    <name evidence="17" type="ORF">SAMN04487993_1009122</name>
</gene>
<dbReference type="Proteomes" id="UP000199093">
    <property type="component" value="Unassembled WGS sequence"/>
</dbReference>
<dbReference type="OrthoDB" id="9788370at2"/>
<protein>
    <recommendedName>
        <fullName evidence="14">Bifunctional adenosylcobalamin biosynthesis protein</fullName>
        <ecNumber evidence="14">2.7.1.156</ecNumber>
        <ecNumber evidence="14">2.7.7.62</ecNumber>
    </recommendedName>
</protein>
<evidence type="ECO:0000313" key="17">
    <source>
        <dbReference type="EMBL" id="SDI74521.1"/>
    </source>
</evidence>
<feature type="active site" description="GMP-histidine intermediate" evidence="15">
    <location>
        <position position="50"/>
    </location>
</feature>
<dbReference type="STRING" id="555512.SAMN04487993_1009122"/>
<comment type="pathway">
    <text evidence="6 14">Cofactor biosynthesis; adenosylcobalamin biosynthesis; adenosylcobalamin from cob(II)yrinate a,c-diamide: step 5/7.</text>
</comment>
<feature type="binding site" evidence="16">
    <location>
        <position position="83"/>
    </location>
    <ligand>
        <name>GTP</name>
        <dbReference type="ChEBI" id="CHEBI:37565"/>
    </ligand>
</feature>
<dbReference type="GO" id="GO:0005525">
    <property type="term" value="F:GTP binding"/>
    <property type="evidence" value="ECO:0007669"/>
    <property type="project" value="UniProtKB-UniRule"/>
</dbReference>
<comment type="function">
    <text evidence="4 14">Catalyzes ATP-dependent phosphorylation of adenosylcobinamide and addition of GMP to adenosylcobinamide phosphate.</text>
</comment>
<feature type="binding site" evidence="16">
    <location>
        <begin position="9"/>
        <end position="16"/>
    </location>
    <ligand>
        <name>GTP</name>
        <dbReference type="ChEBI" id="CHEBI:37565"/>
    </ligand>
</feature>
<evidence type="ECO:0000256" key="1">
    <source>
        <dbReference type="ARBA" id="ARBA00000312"/>
    </source>
</evidence>
<evidence type="ECO:0000256" key="6">
    <source>
        <dbReference type="ARBA" id="ARBA00005159"/>
    </source>
</evidence>
<evidence type="ECO:0000256" key="11">
    <source>
        <dbReference type="ARBA" id="ARBA00022777"/>
    </source>
</evidence>
<dbReference type="NCBIfam" id="NF004469">
    <property type="entry name" value="PRK05800.1"/>
    <property type="match status" value="1"/>
</dbReference>
<dbReference type="RefSeq" id="WP_089847271.1">
    <property type="nucleotide sequence ID" value="NZ_FNEJ01000009.1"/>
</dbReference>
<dbReference type="Pfam" id="PF02283">
    <property type="entry name" value="CobU"/>
    <property type="match status" value="1"/>
</dbReference>
<evidence type="ECO:0000256" key="4">
    <source>
        <dbReference type="ARBA" id="ARBA00003889"/>
    </source>
</evidence>
<evidence type="ECO:0000256" key="15">
    <source>
        <dbReference type="PIRSR" id="PIRSR006135-1"/>
    </source>
</evidence>
<sequence length="171" mass="18404">MGKTILITGGARSGKSRLAEAQTLAFGRPATYIATAGIFDAEMADRIRQHQDGRGPDWALVEEQTDLARALRDTDGSGPRLVDCLTLWLSNLMLGDHDIPAATQAFLAELARQRDPVVIVTNEVGAGIVPENALARAFRDEAGRLNQRVAAVVDEVHMAVCGLPLKVKPHD</sequence>
<feature type="binding site" evidence="16">
    <location>
        <position position="62"/>
    </location>
    <ligand>
        <name>GTP</name>
        <dbReference type="ChEBI" id="CHEBI:37565"/>
    </ligand>
</feature>
<evidence type="ECO:0000256" key="5">
    <source>
        <dbReference type="ARBA" id="ARBA00004692"/>
    </source>
</evidence>
<dbReference type="EMBL" id="FNEJ01000009">
    <property type="protein sequence ID" value="SDI74521.1"/>
    <property type="molecule type" value="Genomic_DNA"/>
</dbReference>
<dbReference type="GO" id="GO:0043752">
    <property type="term" value="F:adenosylcobinamide kinase activity"/>
    <property type="evidence" value="ECO:0007669"/>
    <property type="project" value="UniProtKB-EC"/>
</dbReference>
<keyword evidence="17" id="KW-0548">Nucleotidyltransferase</keyword>
<comment type="catalytic activity">
    <reaction evidence="1 14">
        <text>adenosylcob(III)inamide + ATP = adenosylcob(III)inamide phosphate + ADP + H(+)</text>
        <dbReference type="Rhea" id="RHEA:15769"/>
        <dbReference type="ChEBI" id="CHEBI:2480"/>
        <dbReference type="ChEBI" id="CHEBI:15378"/>
        <dbReference type="ChEBI" id="CHEBI:30616"/>
        <dbReference type="ChEBI" id="CHEBI:58502"/>
        <dbReference type="ChEBI" id="CHEBI:456216"/>
        <dbReference type="EC" id="2.7.1.156"/>
    </reaction>
</comment>
<reference evidence="17 18" key="1">
    <citation type="submission" date="2016-10" db="EMBL/GenBank/DDBJ databases">
        <authorList>
            <person name="de Groot N.N."/>
        </authorList>
    </citation>
    <scope>NUCLEOTIDE SEQUENCE [LARGE SCALE GENOMIC DNA]</scope>
    <source>
        <strain evidence="17 18">DSM 26424</strain>
    </source>
</reference>
<evidence type="ECO:0000256" key="8">
    <source>
        <dbReference type="ARBA" id="ARBA00022573"/>
    </source>
</evidence>
<keyword evidence="13 14" id="KW-0342">GTP-binding</keyword>
<keyword evidence="12 14" id="KW-0067">ATP-binding</keyword>
<dbReference type="InterPro" id="IPR003203">
    <property type="entry name" value="CobU/CobP"/>
</dbReference>
<keyword evidence="9 14" id="KW-0808">Transferase</keyword>
<comment type="catalytic activity">
    <reaction evidence="3">
        <text>adenosylcob(III)inamide + GTP = adenosylcob(III)inamide phosphate + GDP + H(+)</text>
        <dbReference type="Rhea" id="RHEA:15765"/>
        <dbReference type="ChEBI" id="CHEBI:2480"/>
        <dbReference type="ChEBI" id="CHEBI:15378"/>
        <dbReference type="ChEBI" id="CHEBI:37565"/>
        <dbReference type="ChEBI" id="CHEBI:58189"/>
        <dbReference type="ChEBI" id="CHEBI:58502"/>
        <dbReference type="EC" id="2.7.1.156"/>
    </reaction>
</comment>
<dbReference type="UniPathway" id="UPA00148">
    <property type="reaction ID" value="UER00236"/>
</dbReference>
<comment type="catalytic activity">
    <reaction evidence="2 14">
        <text>adenosylcob(III)inamide phosphate + GTP + H(+) = adenosylcob(III)inamide-GDP + diphosphate</text>
        <dbReference type="Rhea" id="RHEA:22712"/>
        <dbReference type="ChEBI" id="CHEBI:15378"/>
        <dbReference type="ChEBI" id="CHEBI:33019"/>
        <dbReference type="ChEBI" id="CHEBI:37565"/>
        <dbReference type="ChEBI" id="CHEBI:58502"/>
        <dbReference type="ChEBI" id="CHEBI:60487"/>
        <dbReference type="EC" id="2.7.7.62"/>
    </reaction>
</comment>
<evidence type="ECO:0000256" key="16">
    <source>
        <dbReference type="PIRSR" id="PIRSR006135-2"/>
    </source>
</evidence>
<keyword evidence="10 14" id="KW-0547">Nucleotide-binding</keyword>
<keyword evidence="18" id="KW-1185">Reference proteome</keyword>
<dbReference type="PANTHER" id="PTHR34848">
    <property type="match status" value="1"/>
</dbReference>
<evidence type="ECO:0000256" key="2">
    <source>
        <dbReference type="ARBA" id="ARBA00000711"/>
    </source>
</evidence>
<dbReference type="PIRSF" id="PIRSF006135">
    <property type="entry name" value="CobU"/>
    <property type="match status" value="1"/>
</dbReference>
<dbReference type="GO" id="GO:0005524">
    <property type="term" value="F:ATP binding"/>
    <property type="evidence" value="ECO:0007669"/>
    <property type="project" value="UniProtKB-UniRule"/>
</dbReference>
<dbReference type="AlphaFoldDB" id="A0A1G8N2M7"/>
<evidence type="ECO:0000313" key="18">
    <source>
        <dbReference type="Proteomes" id="UP000199093"/>
    </source>
</evidence>
<organism evidence="17 18">
    <name type="scientific">Salipiger marinus</name>
    <dbReference type="NCBI Taxonomy" id="555512"/>
    <lineage>
        <taxon>Bacteria</taxon>
        <taxon>Pseudomonadati</taxon>
        <taxon>Pseudomonadota</taxon>
        <taxon>Alphaproteobacteria</taxon>
        <taxon>Rhodobacterales</taxon>
        <taxon>Roseobacteraceae</taxon>
        <taxon>Salipiger</taxon>
    </lineage>
</organism>
<dbReference type="GO" id="GO:0008820">
    <property type="term" value="F:cobinamide phosphate guanylyltransferase activity"/>
    <property type="evidence" value="ECO:0007669"/>
    <property type="project" value="UniProtKB-UniRule"/>
</dbReference>
<dbReference type="PANTHER" id="PTHR34848:SF1">
    <property type="entry name" value="BIFUNCTIONAL ADENOSYLCOBALAMIN BIOSYNTHESIS PROTEIN COBU"/>
    <property type="match status" value="1"/>
</dbReference>
<evidence type="ECO:0000256" key="12">
    <source>
        <dbReference type="ARBA" id="ARBA00022840"/>
    </source>
</evidence>
<evidence type="ECO:0000256" key="3">
    <source>
        <dbReference type="ARBA" id="ARBA00001522"/>
    </source>
</evidence>
<dbReference type="InterPro" id="IPR027417">
    <property type="entry name" value="P-loop_NTPase"/>
</dbReference>
<evidence type="ECO:0000256" key="9">
    <source>
        <dbReference type="ARBA" id="ARBA00022679"/>
    </source>
</evidence>
<dbReference type="GO" id="GO:0009236">
    <property type="term" value="P:cobalamin biosynthetic process"/>
    <property type="evidence" value="ECO:0007669"/>
    <property type="project" value="UniProtKB-UniRule"/>
</dbReference>
<evidence type="ECO:0000256" key="13">
    <source>
        <dbReference type="ARBA" id="ARBA00023134"/>
    </source>
</evidence>
<proteinExistence type="inferred from homology"/>
<dbReference type="SUPFAM" id="SSF52540">
    <property type="entry name" value="P-loop containing nucleoside triphosphate hydrolases"/>
    <property type="match status" value="1"/>
</dbReference>
<name>A0A1G8N2M7_9RHOB</name>
<evidence type="ECO:0000256" key="10">
    <source>
        <dbReference type="ARBA" id="ARBA00022741"/>
    </source>
</evidence>
<comment type="pathway">
    <text evidence="5 14">Cofactor biosynthesis; adenosylcobalamin biosynthesis; adenosylcobalamin from cob(II)yrinate a,c-diamide: step 6/7.</text>
</comment>